<evidence type="ECO:0000313" key="8">
    <source>
        <dbReference type="EMBL" id="MBI1621668.1"/>
    </source>
</evidence>
<organism evidence="8 9">
    <name type="scientific">Aquamicrobium zhengzhouense</name>
    <dbReference type="NCBI Taxonomy" id="2781738"/>
    <lineage>
        <taxon>Bacteria</taxon>
        <taxon>Pseudomonadati</taxon>
        <taxon>Pseudomonadota</taxon>
        <taxon>Alphaproteobacteria</taxon>
        <taxon>Hyphomicrobiales</taxon>
        <taxon>Phyllobacteriaceae</taxon>
        <taxon>Aquamicrobium</taxon>
    </lineage>
</organism>
<dbReference type="InterPro" id="IPR005479">
    <property type="entry name" value="CPAse_ATP-bd"/>
</dbReference>
<dbReference type="PROSITE" id="PS00867">
    <property type="entry name" value="CPSASE_2"/>
    <property type="match status" value="1"/>
</dbReference>
<protein>
    <submittedName>
        <fullName evidence="8">Biotin carboxylase</fullName>
    </submittedName>
</protein>
<dbReference type="InterPro" id="IPR005481">
    <property type="entry name" value="BC-like_N"/>
</dbReference>
<dbReference type="InterPro" id="IPR011764">
    <property type="entry name" value="Biotin_carboxylation_dom"/>
</dbReference>
<dbReference type="InterPro" id="IPR011054">
    <property type="entry name" value="Rudment_hybrid_motif"/>
</dbReference>
<dbReference type="SUPFAM" id="SSF52440">
    <property type="entry name" value="PreATP-grasp domain"/>
    <property type="match status" value="1"/>
</dbReference>
<keyword evidence="3 5" id="KW-0067">ATP-binding</keyword>
<gene>
    <name evidence="8" type="ORF">IOD40_13485</name>
</gene>
<dbReference type="PANTHER" id="PTHR18866">
    <property type="entry name" value="CARBOXYLASE:PYRUVATE/ACETYL-COA/PROPIONYL-COA CARBOXYLASE"/>
    <property type="match status" value="1"/>
</dbReference>
<evidence type="ECO:0000313" key="9">
    <source>
        <dbReference type="Proteomes" id="UP000601789"/>
    </source>
</evidence>
<dbReference type="PANTHER" id="PTHR18866:SF126">
    <property type="entry name" value="BIOTIN CARBOXYLASE"/>
    <property type="match status" value="1"/>
</dbReference>
<keyword evidence="4" id="KW-0092">Biotin</keyword>
<reference evidence="8 9" key="1">
    <citation type="submission" date="2020-10" db="EMBL/GenBank/DDBJ databases">
        <title>Aquamicrobium zhengzhouensis sp. nov., a exopolysaccharide producing bacterium isolated from farmland soil.</title>
        <authorList>
            <person name="Wang X."/>
        </authorList>
    </citation>
    <scope>NUCLEOTIDE SEQUENCE [LARGE SCALE GENOMIC DNA]</scope>
    <source>
        <strain evidence="9">cd-1</strain>
    </source>
</reference>
<evidence type="ECO:0000256" key="4">
    <source>
        <dbReference type="ARBA" id="ARBA00023267"/>
    </source>
</evidence>
<accession>A0ABS0SGY1</accession>
<dbReference type="PROSITE" id="PS50975">
    <property type="entry name" value="ATP_GRASP"/>
    <property type="match status" value="1"/>
</dbReference>
<keyword evidence="2 5" id="KW-0547">Nucleotide-binding</keyword>
<dbReference type="PROSITE" id="PS00866">
    <property type="entry name" value="CPSASE_1"/>
    <property type="match status" value="1"/>
</dbReference>
<dbReference type="Proteomes" id="UP000601789">
    <property type="component" value="Unassembled WGS sequence"/>
</dbReference>
<dbReference type="InterPro" id="IPR011761">
    <property type="entry name" value="ATP-grasp"/>
</dbReference>
<dbReference type="SUPFAM" id="SSF51246">
    <property type="entry name" value="Rudiment single hybrid motif"/>
    <property type="match status" value="1"/>
</dbReference>
<dbReference type="RefSeq" id="WP_198477096.1">
    <property type="nucleotide sequence ID" value="NZ_JADGMQ010000009.1"/>
</dbReference>
<keyword evidence="9" id="KW-1185">Reference proteome</keyword>
<name>A0ABS0SGY1_9HYPH</name>
<sequence length="452" mass="48613">MISEKHFRRILIANRGAAASRLLRGIHALGREAVVIYSPADADLPYVAKADHAVALEGNRPSEGYLDQDAILEAARESGADAIHPGWGFLSENPTFAQRVVEAGLSFIGPSAEVIAIMGEKTRARTTMADAGLPMVPSSDLLSADPTEILNAGDALGYPLLVKPANGGGGIGMTPVHDRDQLVDAVSRARAVAQRAFGDDEVFLERLLVNPRHIEFQIAADQTGASANIFERDCSVQRRHQKVLEEAPAPRISRSEVDAMGDRVAIAVSRIGYHTVGTVEMLYHPDVGFSFLEMNTRLQVEHGVTEDVTGIDLVAVQIRLAEGARLADVLDTPRLNGTAIEARIYAEDPVRFLPSPGQISTLDFPAVEGVRIESGYVAGNRVTPFYDPMVAKVIASANDRQTAIKRLREALAGTTIEGIKTNIPSLIHVLDSSAFREGRVHTGMIAELGKAN</sequence>
<evidence type="ECO:0000256" key="2">
    <source>
        <dbReference type="ARBA" id="ARBA00022741"/>
    </source>
</evidence>
<evidence type="ECO:0000256" key="1">
    <source>
        <dbReference type="ARBA" id="ARBA00022598"/>
    </source>
</evidence>
<dbReference type="InterPro" id="IPR005482">
    <property type="entry name" value="Biotin_COase_C"/>
</dbReference>
<dbReference type="PROSITE" id="PS50979">
    <property type="entry name" value="BC"/>
    <property type="match status" value="1"/>
</dbReference>
<dbReference type="SMART" id="SM00878">
    <property type="entry name" value="Biotin_carb_C"/>
    <property type="match status" value="1"/>
</dbReference>
<dbReference type="Pfam" id="PF02786">
    <property type="entry name" value="CPSase_L_D2"/>
    <property type="match status" value="1"/>
</dbReference>
<dbReference type="InterPro" id="IPR016185">
    <property type="entry name" value="PreATP-grasp_dom_sf"/>
</dbReference>
<feature type="domain" description="ATP-grasp" evidence="6">
    <location>
        <begin position="125"/>
        <end position="322"/>
    </location>
</feature>
<evidence type="ECO:0000256" key="3">
    <source>
        <dbReference type="ARBA" id="ARBA00022840"/>
    </source>
</evidence>
<dbReference type="SUPFAM" id="SSF56059">
    <property type="entry name" value="Glutathione synthetase ATP-binding domain-like"/>
    <property type="match status" value="1"/>
</dbReference>
<dbReference type="InterPro" id="IPR050856">
    <property type="entry name" value="Biotin_carboxylase_complex"/>
</dbReference>
<proteinExistence type="predicted"/>
<dbReference type="Gene3D" id="3.30.470.20">
    <property type="entry name" value="ATP-grasp fold, B domain"/>
    <property type="match status" value="1"/>
</dbReference>
<comment type="caution">
    <text evidence="8">The sequence shown here is derived from an EMBL/GenBank/DDBJ whole genome shotgun (WGS) entry which is preliminary data.</text>
</comment>
<evidence type="ECO:0000259" key="6">
    <source>
        <dbReference type="PROSITE" id="PS50975"/>
    </source>
</evidence>
<evidence type="ECO:0000256" key="5">
    <source>
        <dbReference type="PROSITE-ProRule" id="PRU00409"/>
    </source>
</evidence>
<feature type="domain" description="Biotin carboxylation" evidence="7">
    <location>
        <begin position="6"/>
        <end position="450"/>
    </location>
</feature>
<keyword evidence="1" id="KW-0436">Ligase</keyword>
<evidence type="ECO:0000259" key="7">
    <source>
        <dbReference type="PROSITE" id="PS50979"/>
    </source>
</evidence>
<dbReference type="Pfam" id="PF02785">
    <property type="entry name" value="Biotin_carb_C"/>
    <property type="match status" value="1"/>
</dbReference>
<dbReference type="Pfam" id="PF00289">
    <property type="entry name" value="Biotin_carb_N"/>
    <property type="match status" value="1"/>
</dbReference>
<dbReference type="EMBL" id="JADGMQ010000009">
    <property type="protein sequence ID" value="MBI1621668.1"/>
    <property type="molecule type" value="Genomic_DNA"/>
</dbReference>